<organism evidence="2 3">
    <name type="scientific">Methylobacterium planeticum</name>
    <dbReference type="NCBI Taxonomy" id="2615211"/>
    <lineage>
        <taxon>Bacteria</taxon>
        <taxon>Pseudomonadati</taxon>
        <taxon>Pseudomonadota</taxon>
        <taxon>Alphaproteobacteria</taxon>
        <taxon>Hyphomicrobiales</taxon>
        <taxon>Methylobacteriaceae</taxon>
        <taxon>Methylobacterium</taxon>
    </lineage>
</organism>
<proteinExistence type="predicted"/>
<name>A0A6N6MY82_9HYPH</name>
<keyword evidence="3" id="KW-1185">Reference proteome</keyword>
<gene>
    <name evidence="2" type="ORF">F6X51_00140</name>
</gene>
<protein>
    <recommendedName>
        <fullName evidence="1">DUF6894 domain-containing protein</fullName>
    </recommendedName>
</protein>
<sequence>MNQHIFFDLTDGLTTLSDETGIAVRNLDEAIAQAILAVSELRSSGELTGSGDWRMVLRDTHRSVLTMLPIG</sequence>
<comment type="caution">
    <text evidence="2">The sequence shown here is derived from an EMBL/GenBank/DDBJ whole genome shotgun (WGS) entry which is preliminary data.</text>
</comment>
<dbReference type="EMBL" id="VZZJ01000001">
    <property type="protein sequence ID" value="KAB1075993.1"/>
    <property type="molecule type" value="Genomic_DNA"/>
</dbReference>
<feature type="domain" description="DUF6894" evidence="1">
    <location>
        <begin position="6"/>
        <end position="70"/>
    </location>
</feature>
<dbReference type="InterPro" id="IPR054189">
    <property type="entry name" value="DUF6894"/>
</dbReference>
<reference evidence="2 3" key="1">
    <citation type="submission" date="2019-09" db="EMBL/GenBank/DDBJ databases">
        <title>YIM 132548 draft genome.</title>
        <authorList>
            <person name="Jiang L."/>
        </authorList>
    </citation>
    <scope>NUCLEOTIDE SEQUENCE [LARGE SCALE GENOMIC DNA]</scope>
    <source>
        <strain evidence="2 3">YIM 132548</strain>
    </source>
</reference>
<dbReference type="Pfam" id="PF21834">
    <property type="entry name" value="DUF6894"/>
    <property type="match status" value="1"/>
</dbReference>
<dbReference type="AlphaFoldDB" id="A0A6N6MY82"/>
<evidence type="ECO:0000313" key="3">
    <source>
        <dbReference type="Proteomes" id="UP000441523"/>
    </source>
</evidence>
<dbReference type="Proteomes" id="UP000441523">
    <property type="component" value="Unassembled WGS sequence"/>
</dbReference>
<evidence type="ECO:0000313" key="2">
    <source>
        <dbReference type="EMBL" id="KAB1075993.1"/>
    </source>
</evidence>
<evidence type="ECO:0000259" key="1">
    <source>
        <dbReference type="Pfam" id="PF21834"/>
    </source>
</evidence>
<accession>A0A6N6MY82</accession>
<dbReference type="RefSeq" id="WP_150960791.1">
    <property type="nucleotide sequence ID" value="NZ_VZZJ01000001.1"/>
</dbReference>